<feature type="region of interest" description="Disordered" evidence="1">
    <location>
        <begin position="116"/>
        <end position="175"/>
    </location>
</feature>
<evidence type="ECO:0000256" key="2">
    <source>
        <dbReference type="SAM" id="Phobius"/>
    </source>
</evidence>
<dbReference type="Proteomes" id="UP001145069">
    <property type="component" value="Unassembled WGS sequence"/>
</dbReference>
<protein>
    <submittedName>
        <fullName evidence="4">LysM peptidoglycan-binding domain-containing protein</fullName>
    </submittedName>
</protein>
<dbReference type="RefSeq" id="WP_272444374.1">
    <property type="nucleotide sequence ID" value="NZ_JAMQKC010000001.1"/>
</dbReference>
<evidence type="ECO:0000313" key="5">
    <source>
        <dbReference type="Proteomes" id="UP001145069"/>
    </source>
</evidence>
<dbReference type="InterPro" id="IPR036779">
    <property type="entry name" value="LysM_dom_sf"/>
</dbReference>
<dbReference type="EMBL" id="JAMQKC010000001">
    <property type="protein sequence ID" value="MDC3415407.1"/>
    <property type="molecule type" value="Genomic_DNA"/>
</dbReference>
<dbReference type="Gene3D" id="3.10.350.10">
    <property type="entry name" value="LysM domain"/>
    <property type="match status" value="1"/>
</dbReference>
<keyword evidence="5" id="KW-1185">Reference proteome</keyword>
<comment type="caution">
    <text evidence="4">The sequence shown here is derived from an EMBL/GenBank/DDBJ whole genome shotgun (WGS) entry which is preliminary data.</text>
</comment>
<keyword evidence="2" id="KW-0812">Transmembrane</keyword>
<name>A0A9X3WAT3_9BACI</name>
<accession>A0A9X3WAT3</accession>
<dbReference type="CDD" id="cd00118">
    <property type="entry name" value="LysM"/>
    <property type="match status" value="1"/>
</dbReference>
<dbReference type="AlphaFoldDB" id="A0A9X3WAT3"/>
<keyword evidence="2" id="KW-1133">Transmembrane helix</keyword>
<feature type="compositionally biased region" description="Polar residues" evidence="1">
    <location>
        <begin position="146"/>
        <end position="165"/>
    </location>
</feature>
<dbReference type="SMART" id="SM00257">
    <property type="entry name" value="LysM"/>
    <property type="match status" value="1"/>
</dbReference>
<sequence length="232" mass="26435">MKHEKGLEDETLRNLIDEIDNDREGEPKADIKKSEQELSVLDLPPRKEVHVNNKTRMKWKISFSLVRLLFVLFLFIVLVVLTYQIWGKRLMDSSEGVEQVTFAPNPAYEQVHIKAKNEQPFDKKEEPQSKLSNTEETKTETADVVNKQSEQTSPSNVIATPTQQERTSETKQDEKTVEQASTIYYEVKKGDTLFSIGMKYYGGKKGEQIIMDANNLSAKTVKVGQTLAIPVN</sequence>
<feature type="domain" description="LysM" evidence="3">
    <location>
        <begin position="183"/>
        <end position="229"/>
    </location>
</feature>
<dbReference type="SUPFAM" id="SSF54106">
    <property type="entry name" value="LysM domain"/>
    <property type="match status" value="1"/>
</dbReference>
<reference evidence="4" key="1">
    <citation type="submission" date="2022-06" db="EMBL/GenBank/DDBJ databases">
        <title>Aquibacillus sp. a new bacterium isolated from soil saline samples.</title>
        <authorList>
            <person name="Galisteo C."/>
            <person name="De La Haba R."/>
            <person name="Sanchez-Porro C."/>
            <person name="Ventosa A."/>
        </authorList>
    </citation>
    <scope>NUCLEOTIDE SEQUENCE</scope>
    <source>
        <strain evidence="4">3ASR75-54</strain>
    </source>
</reference>
<dbReference type="Pfam" id="PF01476">
    <property type="entry name" value="LysM"/>
    <property type="match status" value="1"/>
</dbReference>
<evidence type="ECO:0000256" key="1">
    <source>
        <dbReference type="SAM" id="MobiDB-lite"/>
    </source>
</evidence>
<dbReference type="InterPro" id="IPR018392">
    <property type="entry name" value="LysM"/>
</dbReference>
<gene>
    <name evidence="4" type="ORF">NC799_00565</name>
</gene>
<feature type="compositionally biased region" description="Basic and acidic residues" evidence="1">
    <location>
        <begin position="166"/>
        <end position="175"/>
    </location>
</feature>
<keyword evidence="2" id="KW-0472">Membrane</keyword>
<feature type="transmembrane region" description="Helical" evidence="2">
    <location>
        <begin position="65"/>
        <end position="86"/>
    </location>
</feature>
<evidence type="ECO:0000259" key="3">
    <source>
        <dbReference type="PROSITE" id="PS51782"/>
    </source>
</evidence>
<dbReference type="PROSITE" id="PS51782">
    <property type="entry name" value="LYSM"/>
    <property type="match status" value="1"/>
</dbReference>
<organism evidence="4 5">
    <name type="scientific">Aquibacillus salsiterrae</name>
    <dbReference type="NCBI Taxonomy" id="2950439"/>
    <lineage>
        <taxon>Bacteria</taxon>
        <taxon>Bacillati</taxon>
        <taxon>Bacillota</taxon>
        <taxon>Bacilli</taxon>
        <taxon>Bacillales</taxon>
        <taxon>Bacillaceae</taxon>
        <taxon>Aquibacillus</taxon>
    </lineage>
</organism>
<evidence type="ECO:0000313" key="4">
    <source>
        <dbReference type="EMBL" id="MDC3415407.1"/>
    </source>
</evidence>
<proteinExistence type="predicted"/>
<feature type="compositionally biased region" description="Basic and acidic residues" evidence="1">
    <location>
        <begin position="116"/>
        <end position="141"/>
    </location>
</feature>